<dbReference type="CDD" id="cd04301">
    <property type="entry name" value="NAT_SF"/>
    <property type="match status" value="1"/>
</dbReference>
<dbReference type="GO" id="GO:0004343">
    <property type="term" value="F:glucosamine 6-phosphate N-acetyltransferase activity"/>
    <property type="evidence" value="ECO:0007669"/>
    <property type="project" value="TreeGrafter"/>
</dbReference>
<accession>A0A923EB94</accession>
<dbReference type="PANTHER" id="PTHR13355">
    <property type="entry name" value="GLUCOSAMINE 6-PHOSPHATE N-ACETYLTRANSFERASE"/>
    <property type="match status" value="1"/>
</dbReference>
<dbReference type="InterPro" id="IPR016181">
    <property type="entry name" value="Acyl_CoA_acyltransferase"/>
</dbReference>
<reference evidence="2 3" key="1">
    <citation type="submission" date="2020-04" db="EMBL/GenBank/DDBJ databases">
        <title>Genomic insights into acetone-butanol-ethanol (ABE) fermentation by sequencing solventogenic clostridia strains.</title>
        <authorList>
            <person name="Brown S."/>
        </authorList>
    </citation>
    <scope>NUCLEOTIDE SEQUENCE [LARGE SCALE GENOMIC DNA]</scope>
    <source>
        <strain evidence="2 3">DJ011</strain>
    </source>
</reference>
<gene>
    <name evidence="2" type="ORF">HGG79_09905</name>
</gene>
<proteinExistence type="predicted"/>
<evidence type="ECO:0000313" key="3">
    <source>
        <dbReference type="Proteomes" id="UP000563151"/>
    </source>
</evidence>
<evidence type="ECO:0000259" key="1">
    <source>
        <dbReference type="PROSITE" id="PS51186"/>
    </source>
</evidence>
<comment type="caution">
    <text evidence="2">The sequence shown here is derived from an EMBL/GenBank/DDBJ whole genome shotgun (WGS) entry which is preliminary data.</text>
</comment>
<dbReference type="Pfam" id="PF13673">
    <property type="entry name" value="Acetyltransf_10"/>
    <property type="match status" value="1"/>
</dbReference>
<feature type="domain" description="N-acetyltransferase" evidence="1">
    <location>
        <begin position="6"/>
        <end position="149"/>
    </location>
</feature>
<dbReference type="Gene3D" id="3.40.630.30">
    <property type="match status" value="1"/>
</dbReference>
<name>A0A923EB94_CLOTT</name>
<protein>
    <submittedName>
        <fullName evidence="2">GNAT family N-acetyltransferase</fullName>
    </submittedName>
</protein>
<dbReference type="SUPFAM" id="SSF55729">
    <property type="entry name" value="Acyl-CoA N-acyltransferases (Nat)"/>
    <property type="match status" value="1"/>
</dbReference>
<dbReference type="EMBL" id="JAAZWO010000010">
    <property type="protein sequence ID" value="MBC2398086.1"/>
    <property type="molecule type" value="Genomic_DNA"/>
</dbReference>
<evidence type="ECO:0000313" key="2">
    <source>
        <dbReference type="EMBL" id="MBC2398086.1"/>
    </source>
</evidence>
<dbReference type="PROSITE" id="PS51186">
    <property type="entry name" value="GNAT"/>
    <property type="match status" value="1"/>
</dbReference>
<dbReference type="InterPro" id="IPR039143">
    <property type="entry name" value="GNPNAT1-like"/>
</dbReference>
<dbReference type="InterPro" id="IPR000182">
    <property type="entry name" value="GNAT_dom"/>
</dbReference>
<dbReference type="RefSeq" id="WP_035144139.1">
    <property type="nucleotide sequence ID" value="NZ_JAAZWO010000010.1"/>
</dbReference>
<organism evidence="2 3">
    <name type="scientific">Clostridium tetanomorphum</name>
    <dbReference type="NCBI Taxonomy" id="1553"/>
    <lineage>
        <taxon>Bacteria</taxon>
        <taxon>Bacillati</taxon>
        <taxon>Bacillota</taxon>
        <taxon>Clostridia</taxon>
        <taxon>Eubacteriales</taxon>
        <taxon>Clostridiaceae</taxon>
        <taxon>Clostridium</taxon>
    </lineage>
</organism>
<dbReference type="PANTHER" id="PTHR13355:SF11">
    <property type="entry name" value="GLUCOSAMINE 6-PHOSPHATE N-ACETYLTRANSFERASE"/>
    <property type="match status" value="1"/>
</dbReference>
<dbReference type="AlphaFoldDB" id="A0A923EB94"/>
<keyword evidence="3" id="KW-1185">Reference proteome</keyword>
<dbReference type="Proteomes" id="UP000563151">
    <property type="component" value="Unassembled WGS sequence"/>
</dbReference>
<sequence>MHWKIKRFEELSVEEIYEILRRRNQVFIVEQQCPYDDADEKDKSAYHLFCEDKGQIVAYIRILDKGISYDEISIGRVLVHKEYRGMGLARQLMIKGMDYIENTLGEKQIRISAQKYLTDFYKSLGFKIVSSVYFEDNIPHIEMFYEKLY</sequence>